<evidence type="ECO:0000313" key="18">
    <source>
        <dbReference type="Proteomes" id="UP000295135"/>
    </source>
</evidence>
<evidence type="ECO:0000256" key="8">
    <source>
        <dbReference type="ARBA" id="ARBA00022741"/>
    </source>
</evidence>
<dbReference type="SUPFAM" id="SSF81653">
    <property type="entry name" value="Calcium ATPase, transduction domain A"/>
    <property type="match status" value="1"/>
</dbReference>
<dbReference type="Proteomes" id="UP000295135">
    <property type="component" value="Unassembled WGS sequence"/>
</dbReference>
<evidence type="ECO:0000256" key="2">
    <source>
        <dbReference type="ARBA" id="ARBA00006024"/>
    </source>
</evidence>
<dbReference type="PANTHER" id="PTHR43520">
    <property type="entry name" value="ATP7, ISOFORM B"/>
    <property type="match status" value="1"/>
</dbReference>
<keyword evidence="9 15" id="KW-0067">ATP-binding</keyword>
<dbReference type="SUPFAM" id="SSF81665">
    <property type="entry name" value="Calcium ATPase, transmembrane domain M"/>
    <property type="match status" value="1"/>
</dbReference>
<dbReference type="OrthoDB" id="8552577at2"/>
<dbReference type="Gene3D" id="2.70.150.10">
    <property type="entry name" value="Calcium-transporting ATPase, cytoplasmic transduction domain A"/>
    <property type="match status" value="1"/>
</dbReference>
<keyword evidence="7 15" id="KW-0479">Metal-binding</keyword>
<comment type="caution">
    <text evidence="17">The sequence shown here is derived from an EMBL/GenBank/DDBJ whole genome shotgun (WGS) entry which is preliminary data.</text>
</comment>
<evidence type="ECO:0000256" key="5">
    <source>
        <dbReference type="ARBA" id="ARBA00022553"/>
    </source>
</evidence>
<keyword evidence="14 15" id="KW-0472">Membrane</keyword>
<dbReference type="InterPro" id="IPR023299">
    <property type="entry name" value="ATPase_P-typ_cyto_dom_N"/>
</dbReference>
<dbReference type="GO" id="GO:0005524">
    <property type="term" value="F:ATP binding"/>
    <property type="evidence" value="ECO:0007669"/>
    <property type="project" value="UniProtKB-UniRule"/>
</dbReference>
<dbReference type="RefSeq" id="WP_126459638.1">
    <property type="nucleotide sequence ID" value="NZ_AP018721.1"/>
</dbReference>
<feature type="transmembrane region" description="Helical" evidence="15">
    <location>
        <begin position="218"/>
        <end position="239"/>
    </location>
</feature>
<feature type="transmembrane region" description="Helical" evidence="15">
    <location>
        <begin position="186"/>
        <end position="206"/>
    </location>
</feature>
<dbReference type="NCBIfam" id="TIGR01494">
    <property type="entry name" value="ATPase_P-type"/>
    <property type="match status" value="1"/>
</dbReference>
<dbReference type="Gene3D" id="3.30.70.100">
    <property type="match status" value="1"/>
</dbReference>
<keyword evidence="18" id="KW-1185">Reference proteome</keyword>
<dbReference type="Pfam" id="PF00122">
    <property type="entry name" value="E1-E2_ATPase"/>
    <property type="match status" value="1"/>
</dbReference>
<evidence type="ECO:0000313" key="17">
    <source>
        <dbReference type="EMBL" id="TCS73899.1"/>
    </source>
</evidence>
<dbReference type="GO" id="GO:0005886">
    <property type="term" value="C:plasma membrane"/>
    <property type="evidence" value="ECO:0007669"/>
    <property type="project" value="UniProtKB-SubCell"/>
</dbReference>
<dbReference type="SUPFAM" id="SSF56784">
    <property type="entry name" value="HAD-like"/>
    <property type="match status" value="1"/>
</dbReference>
<dbReference type="PRINTS" id="PR00119">
    <property type="entry name" value="CATATPASE"/>
</dbReference>
<evidence type="ECO:0000256" key="7">
    <source>
        <dbReference type="ARBA" id="ARBA00022723"/>
    </source>
</evidence>
<feature type="domain" description="HMA" evidence="16">
    <location>
        <begin position="98"/>
        <end position="164"/>
    </location>
</feature>
<dbReference type="InterPro" id="IPR018303">
    <property type="entry name" value="ATPase_P-typ_P_site"/>
</dbReference>
<dbReference type="InterPro" id="IPR059000">
    <property type="entry name" value="ATPase_P-type_domA"/>
</dbReference>
<gene>
    <name evidence="17" type="ORF">EDC61_101121</name>
</gene>
<dbReference type="EMBL" id="SLZY01000001">
    <property type="protein sequence ID" value="TCS73899.1"/>
    <property type="molecule type" value="Genomic_DNA"/>
</dbReference>
<dbReference type="AlphaFoldDB" id="A0A4R3K0S0"/>
<reference evidence="17 18" key="1">
    <citation type="submission" date="2019-03" db="EMBL/GenBank/DDBJ databases">
        <title>Genomic Encyclopedia of Type Strains, Phase IV (KMG-IV): sequencing the most valuable type-strain genomes for metagenomic binning, comparative biology and taxonomic classification.</title>
        <authorList>
            <person name="Goeker M."/>
        </authorList>
    </citation>
    <scope>NUCLEOTIDE SEQUENCE [LARGE SCALE GENOMIC DNA]</scope>
    <source>
        <strain evidence="17 18">DSM 103923</strain>
    </source>
</reference>
<dbReference type="Pfam" id="PF12156">
    <property type="entry name" value="ATPase-cat_bd"/>
    <property type="match status" value="1"/>
</dbReference>
<evidence type="ECO:0000259" key="16">
    <source>
        <dbReference type="PROSITE" id="PS50846"/>
    </source>
</evidence>
<dbReference type="InterPro" id="IPR023298">
    <property type="entry name" value="ATPase_P-typ_TM_dom_sf"/>
</dbReference>
<comment type="subcellular location">
    <subcellularLocation>
        <location evidence="1">Cell membrane</location>
        <topology evidence="1">Multi-pass membrane protein</topology>
    </subcellularLocation>
</comment>
<proteinExistence type="inferred from homology"/>
<feature type="transmembrane region" description="Helical" evidence="15">
    <location>
        <begin position="463"/>
        <end position="490"/>
    </location>
</feature>
<dbReference type="InterPro" id="IPR036412">
    <property type="entry name" value="HAD-like_sf"/>
</dbReference>
<accession>A0A4R3K0S0</accession>
<dbReference type="CDD" id="cd02079">
    <property type="entry name" value="P-type_ATPase_HM"/>
    <property type="match status" value="1"/>
</dbReference>
<comment type="similarity">
    <text evidence="2 15">Belongs to the cation transport ATPase (P-type) (TC 3.A.3) family. Type IB subfamily.</text>
</comment>
<keyword evidence="4 15" id="KW-1003">Cell membrane</keyword>
<sequence>MTSPAPSPETPRCFHCGDALPAGADYPITLRGEIKPACCRGCQAVAQVIIDSGNADYYRLRTDFPATAEAALEELKKLELYDLPEVQAGFVKAEGEVREASLILEGIVCAACVWLNERHLRQLPGVISADINFSTRRARVRWDEGRVKLSQILKAVQEIGYLAHPFDTSRQEELYRKERNTAIRRLAIAGLGMMQVMMYAIPVYLAEEGTMTPDILQLMRIAGMVLTTPVVFYSAWPFFQGAARDLAVRRLGMDVPVALGVAVAYAASVWAVLSRSGEVYFDSVTMFVFFLLTGRFLEMSARKRSAEAAESLIKLIPAAAVRLPHYPADRTEETVAAVKLNPGDHILVGPGESFPADGRVVEGASTADESLLTGESTPLAKQQGQAVIGGSLNLDSPLVVQVEKVGADTVLSGIVRLLDRALAEKPRLALAADRVAHWFVLVVLLISAGVAMAWYAIDPSRALWITVSVLVVTCPCALALATPAALTVALGRLTRLGLLSTRGHALETLARATDFVFDKTGTLTTGRFRLLQTETVRGDAASALAIAAALEQGATHPVASAIREAAGAAALQAEELNYLPGQGVQGRVAGRTYRLGAPVYAAPGHELPASLNGSVIALADEAGPLAWFELGDELRPQAPALVAQLKALGLRLRLYSGDRPENVARMGRTLGIEDARGGMLPADKLAAVRELQEQGAIVAMTGDGVNDAPVLAQAQVSIAVDQGAEAAQAAADMVLLSNELARLADGVRLARKTQVIIRQNLLWSVLYNVIAIPAAALGYVSPWLAGIGMSMSSLLVVLNAMRLNRV</sequence>
<dbReference type="PROSITE" id="PS00154">
    <property type="entry name" value="ATPASE_E1_E2"/>
    <property type="match status" value="1"/>
</dbReference>
<keyword evidence="8 15" id="KW-0547">Nucleotide-binding</keyword>
<evidence type="ECO:0000256" key="11">
    <source>
        <dbReference type="ARBA" id="ARBA00022967"/>
    </source>
</evidence>
<evidence type="ECO:0000256" key="15">
    <source>
        <dbReference type="RuleBase" id="RU362081"/>
    </source>
</evidence>
<evidence type="ECO:0000256" key="12">
    <source>
        <dbReference type="ARBA" id="ARBA00022989"/>
    </source>
</evidence>
<feature type="transmembrane region" description="Helical" evidence="15">
    <location>
        <begin position="279"/>
        <end position="297"/>
    </location>
</feature>
<dbReference type="FunFam" id="2.70.150.10:FF:000002">
    <property type="entry name" value="Copper-transporting ATPase 1, putative"/>
    <property type="match status" value="1"/>
</dbReference>
<evidence type="ECO:0000256" key="9">
    <source>
        <dbReference type="ARBA" id="ARBA00022840"/>
    </source>
</evidence>
<dbReference type="Pfam" id="PF00702">
    <property type="entry name" value="Hydrolase"/>
    <property type="match status" value="1"/>
</dbReference>
<dbReference type="GO" id="GO:0005507">
    <property type="term" value="F:copper ion binding"/>
    <property type="evidence" value="ECO:0007669"/>
    <property type="project" value="TreeGrafter"/>
</dbReference>
<keyword evidence="12 15" id="KW-1133">Transmembrane helix</keyword>
<keyword evidence="11" id="KW-1278">Translocase</keyword>
<feature type="transmembrane region" description="Helical" evidence="15">
    <location>
        <begin position="251"/>
        <end position="273"/>
    </location>
</feature>
<dbReference type="Pfam" id="PF00403">
    <property type="entry name" value="HMA"/>
    <property type="match status" value="1"/>
</dbReference>
<evidence type="ECO:0000256" key="13">
    <source>
        <dbReference type="ARBA" id="ARBA00023065"/>
    </source>
</evidence>
<dbReference type="NCBIfam" id="TIGR01525">
    <property type="entry name" value="ATPase-IB_hvy"/>
    <property type="match status" value="1"/>
</dbReference>
<dbReference type="GO" id="GO:0016887">
    <property type="term" value="F:ATP hydrolysis activity"/>
    <property type="evidence" value="ECO:0007669"/>
    <property type="project" value="InterPro"/>
</dbReference>
<dbReference type="InterPro" id="IPR021993">
    <property type="entry name" value="ATPase-cat-bd"/>
</dbReference>
<keyword evidence="6 15" id="KW-0812">Transmembrane</keyword>
<keyword evidence="13" id="KW-0406">Ion transport</keyword>
<dbReference type="PRINTS" id="PR00943">
    <property type="entry name" value="CUATPASE"/>
</dbReference>
<dbReference type="Gene3D" id="3.40.50.1000">
    <property type="entry name" value="HAD superfamily/HAD-like"/>
    <property type="match status" value="1"/>
</dbReference>
<dbReference type="NCBIfam" id="TIGR01512">
    <property type="entry name" value="ATPase-IB2_Cd"/>
    <property type="match status" value="1"/>
</dbReference>
<dbReference type="CDD" id="cd00371">
    <property type="entry name" value="HMA"/>
    <property type="match status" value="1"/>
</dbReference>
<name>A0A4R3K0S0_9PROT</name>
<feature type="transmembrane region" description="Helical" evidence="15">
    <location>
        <begin position="435"/>
        <end position="457"/>
    </location>
</feature>
<evidence type="ECO:0000256" key="3">
    <source>
        <dbReference type="ARBA" id="ARBA00022448"/>
    </source>
</evidence>
<evidence type="ECO:0000256" key="1">
    <source>
        <dbReference type="ARBA" id="ARBA00004651"/>
    </source>
</evidence>
<dbReference type="InterPro" id="IPR023214">
    <property type="entry name" value="HAD_sf"/>
</dbReference>
<dbReference type="InterPro" id="IPR008250">
    <property type="entry name" value="ATPase_P-typ_transduc_dom_A_sf"/>
</dbReference>
<dbReference type="PROSITE" id="PS50846">
    <property type="entry name" value="HMA_2"/>
    <property type="match status" value="1"/>
</dbReference>
<dbReference type="NCBIfam" id="TIGR01511">
    <property type="entry name" value="ATPase-IB1_Cu"/>
    <property type="match status" value="1"/>
</dbReference>
<dbReference type="InterPro" id="IPR027256">
    <property type="entry name" value="P-typ_ATPase_IB"/>
</dbReference>
<evidence type="ECO:0000256" key="4">
    <source>
        <dbReference type="ARBA" id="ARBA00022475"/>
    </source>
</evidence>
<feature type="transmembrane region" description="Helical" evidence="15">
    <location>
        <begin position="761"/>
        <end position="777"/>
    </location>
</feature>
<keyword evidence="5" id="KW-0597">Phosphoprotein</keyword>
<dbReference type="InterPro" id="IPR036163">
    <property type="entry name" value="HMA_dom_sf"/>
</dbReference>
<keyword evidence="10" id="KW-0460">Magnesium</keyword>
<dbReference type="GO" id="GO:0055070">
    <property type="term" value="P:copper ion homeostasis"/>
    <property type="evidence" value="ECO:0007669"/>
    <property type="project" value="TreeGrafter"/>
</dbReference>
<organism evidence="17 18">
    <name type="scientific">Sulfuritortus calidifontis</name>
    <dbReference type="NCBI Taxonomy" id="1914471"/>
    <lineage>
        <taxon>Bacteria</taxon>
        <taxon>Pseudomonadati</taxon>
        <taxon>Pseudomonadota</taxon>
        <taxon>Betaproteobacteria</taxon>
        <taxon>Nitrosomonadales</taxon>
        <taxon>Thiobacillaceae</taxon>
        <taxon>Sulfuritortus</taxon>
    </lineage>
</organism>
<dbReference type="InterPro" id="IPR001757">
    <property type="entry name" value="P_typ_ATPase"/>
</dbReference>
<evidence type="ECO:0000256" key="6">
    <source>
        <dbReference type="ARBA" id="ARBA00022692"/>
    </source>
</evidence>
<dbReference type="GO" id="GO:0043682">
    <property type="term" value="F:P-type divalent copper transporter activity"/>
    <property type="evidence" value="ECO:0007669"/>
    <property type="project" value="TreeGrafter"/>
</dbReference>
<evidence type="ECO:0000256" key="10">
    <source>
        <dbReference type="ARBA" id="ARBA00022842"/>
    </source>
</evidence>
<dbReference type="SUPFAM" id="SSF55008">
    <property type="entry name" value="HMA, heavy metal-associated domain"/>
    <property type="match status" value="1"/>
</dbReference>
<dbReference type="PANTHER" id="PTHR43520:SF5">
    <property type="entry name" value="CATION-TRANSPORTING P-TYPE ATPASE-RELATED"/>
    <property type="match status" value="1"/>
</dbReference>
<keyword evidence="3" id="KW-0813">Transport</keyword>
<dbReference type="InterPro" id="IPR006121">
    <property type="entry name" value="HMA_dom"/>
</dbReference>
<dbReference type="Gene3D" id="3.40.1110.10">
    <property type="entry name" value="Calcium-transporting ATPase, cytoplasmic domain N"/>
    <property type="match status" value="1"/>
</dbReference>
<evidence type="ECO:0000256" key="14">
    <source>
        <dbReference type="ARBA" id="ARBA00023136"/>
    </source>
</evidence>
<protein>
    <submittedName>
        <fullName evidence="17">Cu2+-exporting ATPase</fullName>
    </submittedName>
</protein>